<proteinExistence type="predicted"/>
<dbReference type="RefSeq" id="WP_035081286.1">
    <property type="nucleotide sequence ID" value="NZ_JQGC01000006.1"/>
</dbReference>
<accession>A0A087M3M9</accession>
<organism evidence="2 3">
    <name type="scientific">Devosia riboflavina</name>
    <dbReference type="NCBI Taxonomy" id="46914"/>
    <lineage>
        <taxon>Bacteria</taxon>
        <taxon>Pseudomonadati</taxon>
        <taxon>Pseudomonadota</taxon>
        <taxon>Alphaproteobacteria</taxon>
        <taxon>Hyphomicrobiales</taxon>
        <taxon>Devosiaceae</taxon>
        <taxon>Devosia</taxon>
    </lineage>
</organism>
<dbReference type="InterPro" id="IPR011855">
    <property type="entry name" value="Phgtail_TP901_1"/>
</dbReference>
<reference evidence="2 3" key="1">
    <citation type="submission" date="2014-08" db="EMBL/GenBank/DDBJ databases">
        <authorList>
            <person name="Hassan Y.I."/>
            <person name="Lepp D."/>
            <person name="Zhou T."/>
        </authorList>
    </citation>
    <scope>NUCLEOTIDE SEQUENCE [LARGE SCALE GENOMIC DNA]</scope>
    <source>
        <strain evidence="2 3">IFO13584</strain>
    </source>
</reference>
<dbReference type="Proteomes" id="UP000028981">
    <property type="component" value="Unassembled WGS sequence"/>
</dbReference>
<evidence type="ECO:0000313" key="3">
    <source>
        <dbReference type="Proteomes" id="UP000028981"/>
    </source>
</evidence>
<dbReference type="Pfam" id="PF06199">
    <property type="entry name" value="Phage_tail_2"/>
    <property type="match status" value="1"/>
</dbReference>
<dbReference type="STRING" id="46914.JP75_08045"/>
<gene>
    <name evidence="2" type="ORF">JP75_08045</name>
</gene>
<dbReference type="EMBL" id="JQGC01000006">
    <property type="protein sequence ID" value="KFL31482.1"/>
    <property type="molecule type" value="Genomic_DNA"/>
</dbReference>
<comment type="caution">
    <text evidence="2">The sequence shown here is derived from an EMBL/GenBank/DDBJ whole genome shotgun (WGS) entry which is preliminary data.</text>
</comment>
<evidence type="ECO:0000313" key="2">
    <source>
        <dbReference type="EMBL" id="KFL31482.1"/>
    </source>
</evidence>
<name>A0A087M3M9_9HYPH</name>
<dbReference type="OrthoDB" id="7375409at2"/>
<feature type="region of interest" description="Disordered" evidence="1">
    <location>
        <begin position="126"/>
        <end position="148"/>
    </location>
</feature>
<dbReference type="AlphaFoldDB" id="A0A087M3M9"/>
<evidence type="ECO:0000256" key="1">
    <source>
        <dbReference type="SAM" id="MobiDB-lite"/>
    </source>
</evidence>
<sequence length="148" mass="15752">MAPPSRIKGGKVRVMLGNSADPIVYAALCGFTSKSLTLTKGLEEINLGDCDEPDAVNWLGRDAVSLSMAVSGEGVLAAESVEQWLDAWESVDSVPVKVELEFPSTTYTYTGYMQVETLEIGAPDGRTVTNNVSMQSDGKMTRTSAPTA</sequence>
<evidence type="ECO:0008006" key="4">
    <source>
        <dbReference type="Google" id="ProtNLM"/>
    </source>
</evidence>
<keyword evidence="3" id="KW-1185">Reference proteome</keyword>
<protein>
    <recommendedName>
        <fullName evidence="4">Phage tail protein</fullName>
    </recommendedName>
</protein>
<feature type="compositionally biased region" description="Polar residues" evidence="1">
    <location>
        <begin position="127"/>
        <end position="148"/>
    </location>
</feature>